<evidence type="ECO:0000256" key="1">
    <source>
        <dbReference type="SAM" id="MobiDB-lite"/>
    </source>
</evidence>
<dbReference type="EMBL" id="ML977577">
    <property type="protein sequence ID" value="KAF2002420.1"/>
    <property type="molecule type" value="Genomic_DNA"/>
</dbReference>
<protein>
    <submittedName>
        <fullName evidence="2">Uncharacterized protein</fullName>
    </submittedName>
</protein>
<gene>
    <name evidence="2" type="ORF">P154DRAFT_573992</name>
</gene>
<dbReference type="OrthoDB" id="3045089at2759"/>
<proteinExistence type="predicted"/>
<sequence>MVLFGFSAGDFIIVGKLIFQVVDEFRKPPNISPSSSSLKALRAFKNIQTLRPAKHEFIHLVAIQANALACRKPLKGFPQRVSKFENCLGSFGITKNKCTGFHRRLQYRLLYMQDVEKLRLQLTSHVTTIRFLLMTQAVTSISVAEDDRERLASNLETKILDNRRLLRNLERSRVWLGTRAEKANAHLGDQSSTAGGYRQVRAANSSTTRPSTKFDPGSDSDHSIWPTGINVNTCESNRYPADSRIGDDEIKSDRLPDAGDDLSLHHLHREDEIDHVSISSIIKRTYDETSPARKYPAASHKPADRAAHHRHGRRNGTGLSALYAMGNFQKSL</sequence>
<dbReference type="Proteomes" id="UP000799779">
    <property type="component" value="Unassembled WGS sequence"/>
</dbReference>
<feature type="region of interest" description="Disordered" evidence="1">
    <location>
        <begin position="186"/>
        <end position="222"/>
    </location>
</feature>
<organism evidence="2 3">
    <name type="scientific">Amniculicola lignicola CBS 123094</name>
    <dbReference type="NCBI Taxonomy" id="1392246"/>
    <lineage>
        <taxon>Eukaryota</taxon>
        <taxon>Fungi</taxon>
        <taxon>Dikarya</taxon>
        <taxon>Ascomycota</taxon>
        <taxon>Pezizomycotina</taxon>
        <taxon>Dothideomycetes</taxon>
        <taxon>Pleosporomycetidae</taxon>
        <taxon>Pleosporales</taxon>
        <taxon>Amniculicolaceae</taxon>
        <taxon>Amniculicola</taxon>
    </lineage>
</organism>
<keyword evidence="3" id="KW-1185">Reference proteome</keyword>
<dbReference type="PANTHER" id="PTHR38886:SF1">
    <property type="entry name" value="NACHT-NTPASE AND P-LOOP NTPASES N-TERMINAL DOMAIN-CONTAINING PROTEIN"/>
    <property type="match status" value="1"/>
</dbReference>
<feature type="region of interest" description="Disordered" evidence="1">
    <location>
        <begin position="287"/>
        <end position="317"/>
    </location>
</feature>
<evidence type="ECO:0000313" key="2">
    <source>
        <dbReference type="EMBL" id="KAF2002420.1"/>
    </source>
</evidence>
<dbReference type="AlphaFoldDB" id="A0A6A5WKG8"/>
<feature type="compositionally biased region" description="Polar residues" evidence="1">
    <location>
        <begin position="202"/>
        <end position="211"/>
    </location>
</feature>
<accession>A0A6A5WKG8</accession>
<reference evidence="2" key="1">
    <citation type="journal article" date="2020" name="Stud. Mycol.">
        <title>101 Dothideomycetes genomes: a test case for predicting lifestyles and emergence of pathogens.</title>
        <authorList>
            <person name="Haridas S."/>
            <person name="Albert R."/>
            <person name="Binder M."/>
            <person name="Bloem J."/>
            <person name="Labutti K."/>
            <person name="Salamov A."/>
            <person name="Andreopoulos B."/>
            <person name="Baker S."/>
            <person name="Barry K."/>
            <person name="Bills G."/>
            <person name="Bluhm B."/>
            <person name="Cannon C."/>
            <person name="Castanera R."/>
            <person name="Culley D."/>
            <person name="Daum C."/>
            <person name="Ezra D."/>
            <person name="Gonzalez J."/>
            <person name="Henrissat B."/>
            <person name="Kuo A."/>
            <person name="Liang C."/>
            <person name="Lipzen A."/>
            <person name="Lutzoni F."/>
            <person name="Magnuson J."/>
            <person name="Mondo S."/>
            <person name="Nolan M."/>
            <person name="Ohm R."/>
            <person name="Pangilinan J."/>
            <person name="Park H.-J."/>
            <person name="Ramirez L."/>
            <person name="Alfaro M."/>
            <person name="Sun H."/>
            <person name="Tritt A."/>
            <person name="Yoshinaga Y."/>
            <person name="Zwiers L.-H."/>
            <person name="Turgeon B."/>
            <person name="Goodwin S."/>
            <person name="Spatafora J."/>
            <person name="Crous P."/>
            <person name="Grigoriev I."/>
        </authorList>
    </citation>
    <scope>NUCLEOTIDE SEQUENCE</scope>
    <source>
        <strain evidence="2">CBS 123094</strain>
    </source>
</reference>
<name>A0A6A5WKG8_9PLEO</name>
<evidence type="ECO:0000313" key="3">
    <source>
        <dbReference type="Proteomes" id="UP000799779"/>
    </source>
</evidence>
<dbReference type="PANTHER" id="PTHR38886">
    <property type="entry name" value="SESA DOMAIN-CONTAINING PROTEIN"/>
    <property type="match status" value="1"/>
</dbReference>